<dbReference type="GeneID" id="121395215"/>
<evidence type="ECO:0000259" key="2">
    <source>
        <dbReference type="Pfam" id="PF13966"/>
    </source>
</evidence>
<dbReference type="AlphaFoldDB" id="A0A8J1L6G3"/>
<dbReference type="RefSeq" id="XP_041424190.1">
    <property type="nucleotide sequence ID" value="XM_041568256.1"/>
</dbReference>
<evidence type="ECO:0000313" key="3">
    <source>
        <dbReference type="Proteomes" id="UP000186698"/>
    </source>
</evidence>
<dbReference type="InterPro" id="IPR026960">
    <property type="entry name" value="RVT-Znf"/>
</dbReference>
<dbReference type="Proteomes" id="UP000186698">
    <property type="component" value="Chromosome 6S"/>
</dbReference>
<keyword evidence="3" id="KW-1185">Reference proteome</keyword>
<gene>
    <name evidence="4" type="primary">LOC121395215</name>
</gene>
<reference evidence="4" key="1">
    <citation type="submission" date="2025-08" db="UniProtKB">
        <authorList>
            <consortium name="RefSeq"/>
        </authorList>
    </citation>
    <scope>IDENTIFICATION</scope>
    <source>
        <strain evidence="4">J_2021</strain>
        <tissue evidence="4">Erythrocytes</tissue>
    </source>
</reference>
<evidence type="ECO:0000313" key="4">
    <source>
        <dbReference type="RefSeq" id="XP_041424190.1"/>
    </source>
</evidence>
<dbReference type="Pfam" id="PF13966">
    <property type="entry name" value="zf-RVT"/>
    <property type="match status" value="1"/>
</dbReference>
<dbReference type="OrthoDB" id="9908882at2759"/>
<name>A0A8J1L6G3_XENLA</name>
<sequence>MERKVLMWNLRKLTMEGKVLIIKMILLPIMLHVALVFPPSYLYIRKLTRVCFKFLWGSTMEKLKRDYMYKEKINGGKDVPNLLLFFYVKYFCFCFKLLNTDGIFSCFLKYAAGMIFKHWFRVPLNSPVLLCPPKHYVVLEKAIRSFRLKEVNSEILGNQKQVTKVLKKNDEIVLSVSNFSQQKSKKVWRNVFGKYLANVHKDLSWAIVHQCLPTREFQHKRGMLARGKCPRNSCCNDETILHVFWNCPYAQELWKTVGPLFKQVGDLKNFNYQMVLYGLFICPSIKQFEICWMIINCLKNAIWKCRNILLFKTDVIDVKTCIRIAFSQMYIYFLRDKKYLGNEKAMLIWGFKQWNNIVK</sequence>
<keyword evidence="1" id="KW-0472">Membrane</keyword>
<evidence type="ECO:0000256" key="1">
    <source>
        <dbReference type="SAM" id="Phobius"/>
    </source>
</evidence>
<dbReference type="KEGG" id="xla:121395215"/>
<accession>A0A8J1L6G3</accession>
<organism evidence="3 4">
    <name type="scientific">Xenopus laevis</name>
    <name type="common">African clawed frog</name>
    <dbReference type="NCBI Taxonomy" id="8355"/>
    <lineage>
        <taxon>Eukaryota</taxon>
        <taxon>Metazoa</taxon>
        <taxon>Chordata</taxon>
        <taxon>Craniata</taxon>
        <taxon>Vertebrata</taxon>
        <taxon>Euteleostomi</taxon>
        <taxon>Amphibia</taxon>
        <taxon>Batrachia</taxon>
        <taxon>Anura</taxon>
        <taxon>Pipoidea</taxon>
        <taxon>Pipidae</taxon>
        <taxon>Xenopodinae</taxon>
        <taxon>Xenopus</taxon>
        <taxon>Xenopus</taxon>
    </lineage>
</organism>
<keyword evidence="1" id="KW-1133">Transmembrane helix</keyword>
<keyword evidence="1" id="KW-0812">Transmembrane</keyword>
<feature type="transmembrane region" description="Helical" evidence="1">
    <location>
        <begin position="20"/>
        <end position="44"/>
    </location>
</feature>
<proteinExistence type="predicted"/>
<dbReference type="PANTHER" id="PTHR33116">
    <property type="entry name" value="REVERSE TRANSCRIPTASE ZINC-BINDING DOMAIN-CONTAINING PROTEIN-RELATED-RELATED"/>
    <property type="match status" value="1"/>
</dbReference>
<dbReference type="PANTHER" id="PTHR33116:SF86">
    <property type="entry name" value="REVERSE TRANSCRIPTASE DOMAIN-CONTAINING PROTEIN"/>
    <property type="match status" value="1"/>
</dbReference>
<protein>
    <submittedName>
        <fullName evidence="4">Uncharacterized protein LOC121395215</fullName>
    </submittedName>
</protein>
<feature type="domain" description="Reverse transcriptase zinc-binding" evidence="2">
    <location>
        <begin position="180"/>
        <end position="254"/>
    </location>
</feature>